<evidence type="ECO:0000313" key="9">
    <source>
        <dbReference type="EMBL" id="MBB3045512.1"/>
    </source>
</evidence>
<dbReference type="PANTHER" id="PTHR43731">
    <property type="entry name" value="RHOMBOID PROTEASE"/>
    <property type="match status" value="1"/>
</dbReference>
<dbReference type="RefSeq" id="WP_183595505.1">
    <property type="nucleotide sequence ID" value="NZ_JACHWR010000010.1"/>
</dbReference>
<keyword evidence="3 7" id="KW-0812">Transmembrane</keyword>
<keyword evidence="5 7" id="KW-1133">Transmembrane helix</keyword>
<dbReference type="InterPro" id="IPR050925">
    <property type="entry name" value="Rhomboid_protease_S54"/>
</dbReference>
<feature type="transmembrane region" description="Helical" evidence="7">
    <location>
        <begin position="259"/>
        <end position="275"/>
    </location>
</feature>
<keyword evidence="9" id="KW-0645">Protease</keyword>
<feature type="transmembrane region" description="Helical" evidence="7">
    <location>
        <begin position="235"/>
        <end position="253"/>
    </location>
</feature>
<protein>
    <submittedName>
        <fullName evidence="9">Membrane associated rhomboid family serine protease</fullName>
    </submittedName>
</protein>
<gene>
    <name evidence="9" type="ORF">FHU40_005369</name>
</gene>
<dbReference type="Proteomes" id="UP000589626">
    <property type="component" value="Unassembled WGS sequence"/>
</dbReference>
<feature type="transmembrane region" description="Helical" evidence="7">
    <location>
        <begin position="143"/>
        <end position="171"/>
    </location>
</feature>
<evidence type="ECO:0000256" key="6">
    <source>
        <dbReference type="ARBA" id="ARBA00023136"/>
    </source>
</evidence>
<comment type="similarity">
    <text evidence="2">Belongs to the peptidase S54 family.</text>
</comment>
<feature type="transmembrane region" description="Helical" evidence="7">
    <location>
        <begin position="282"/>
        <end position="304"/>
    </location>
</feature>
<proteinExistence type="inferred from homology"/>
<feature type="transmembrane region" description="Helical" evidence="7">
    <location>
        <begin position="207"/>
        <end position="226"/>
    </location>
</feature>
<name>A0A7W4Z3Z0_9ACTN</name>
<comment type="caution">
    <text evidence="9">The sequence shown here is derived from an EMBL/GenBank/DDBJ whole genome shotgun (WGS) entry which is preliminary data.</text>
</comment>
<dbReference type="Gene3D" id="1.20.1540.10">
    <property type="entry name" value="Rhomboid-like"/>
    <property type="match status" value="1"/>
</dbReference>
<evidence type="ECO:0000256" key="2">
    <source>
        <dbReference type="ARBA" id="ARBA00009045"/>
    </source>
</evidence>
<evidence type="ECO:0000256" key="4">
    <source>
        <dbReference type="ARBA" id="ARBA00022801"/>
    </source>
</evidence>
<evidence type="ECO:0000313" key="10">
    <source>
        <dbReference type="Proteomes" id="UP000589626"/>
    </source>
</evidence>
<dbReference type="EMBL" id="JACHWR010000010">
    <property type="protein sequence ID" value="MBB3045512.1"/>
    <property type="molecule type" value="Genomic_DNA"/>
</dbReference>
<comment type="subcellular location">
    <subcellularLocation>
        <location evidence="1">Membrane</location>
        <topology evidence="1">Multi-pass membrane protein</topology>
    </subcellularLocation>
</comment>
<feature type="transmembrane region" description="Helical" evidence="7">
    <location>
        <begin position="183"/>
        <end position="201"/>
    </location>
</feature>
<organism evidence="9 10">
    <name type="scientific">Nocardioides soli</name>
    <dbReference type="NCBI Taxonomy" id="1036020"/>
    <lineage>
        <taxon>Bacteria</taxon>
        <taxon>Bacillati</taxon>
        <taxon>Actinomycetota</taxon>
        <taxon>Actinomycetes</taxon>
        <taxon>Propionibacteriales</taxon>
        <taxon>Nocardioidaceae</taxon>
        <taxon>Nocardioides</taxon>
    </lineage>
</organism>
<keyword evidence="4" id="KW-0378">Hydrolase</keyword>
<dbReference type="GO" id="GO:0016020">
    <property type="term" value="C:membrane"/>
    <property type="evidence" value="ECO:0007669"/>
    <property type="project" value="UniProtKB-SubCell"/>
</dbReference>
<feature type="transmembrane region" description="Helical" evidence="7">
    <location>
        <begin position="77"/>
        <end position="97"/>
    </location>
</feature>
<evidence type="ECO:0000259" key="8">
    <source>
        <dbReference type="Pfam" id="PF01694"/>
    </source>
</evidence>
<dbReference type="AlphaFoldDB" id="A0A7W4Z3Z0"/>
<evidence type="ECO:0000256" key="3">
    <source>
        <dbReference type="ARBA" id="ARBA00022692"/>
    </source>
</evidence>
<accession>A0A7W4Z3Z0</accession>
<dbReference type="InterPro" id="IPR035952">
    <property type="entry name" value="Rhomboid-like_sf"/>
</dbReference>
<evidence type="ECO:0000256" key="7">
    <source>
        <dbReference type="SAM" id="Phobius"/>
    </source>
</evidence>
<dbReference type="GO" id="GO:0004252">
    <property type="term" value="F:serine-type endopeptidase activity"/>
    <property type="evidence" value="ECO:0007669"/>
    <property type="project" value="InterPro"/>
</dbReference>
<reference evidence="9 10" key="1">
    <citation type="submission" date="2020-08" db="EMBL/GenBank/DDBJ databases">
        <title>Sequencing the genomes of 1000 actinobacteria strains.</title>
        <authorList>
            <person name="Klenk H.-P."/>
        </authorList>
    </citation>
    <scope>NUCLEOTIDE SEQUENCE [LARGE SCALE GENOMIC DNA]</scope>
    <source>
        <strain evidence="9 10">DSM 105498</strain>
    </source>
</reference>
<sequence length="307" mass="32268">MTDHPAPAGVPTCYRHPGRESHIRCQRCNRPICPDCMRDAAVGFQCPECVASGRKETRSGRTAFGGLRPTNASITSGVLIGINAVVWLAIMVTGGSGSRLVDLLGLRPDGVCDLQNGFINIQVARAACEAGGGSWLPGVADGAWWQLVTSGFTHVTITHIGFNMLALWMIGPQLEMVFGRVRFLGLYLVSLLAGSAIVMWAAGEYQLTLGASGAIYGLFGALLIVARRVGGDMRALWGLIVVNVLITFVVPNISWQGHLGGFVGGVAAAAVLVHAPRKGRTAYQIAGLGGITLILLAVVAARIAQLT</sequence>
<evidence type="ECO:0000256" key="1">
    <source>
        <dbReference type="ARBA" id="ARBA00004141"/>
    </source>
</evidence>
<dbReference type="SUPFAM" id="SSF57845">
    <property type="entry name" value="B-box zinc-binding domain"/>
    <property type="match status" value="1"/>
</dbReference>
<dbReference type="PANTHER" id="PTHR43731:SF14">
    <property type="entry name" value="PRESENILIN-ASSOCIATED RHOMBOID-LIKE PROTEIN, MITOCHONDRIAL"/>
    <property type="match status" value="1"/>
</dbReference>
<feature type="domain" description="Peptidase S54 rhomboid" evidence="8">
    <location>
        <begin position="142"/>
        <end position="273"/>
    </location>
</feature>
<dbReference type="Pfam" id="PF01694">
    <property type="entry name" value="Rhomboid"/>
    <property type="match status" value="1"/>
</dbReference>
<keyword evidence="10" id="KW-1185">Reference proteome</keyword>
<dbReference type="SUPFAM" id="SSF144091">
    <property type="entry name" value="Rhomboid-like"/>
    <property type="match status" value="1"/>
</dbReference>
<evidence type="ECO:0000256" key="5">
    <source>
        <dbReference type="ARBA" id="ARBA00022989"/>
    </source>
</evidence>
<dbReference type="GO" id="GO:0006508">
    <property type="term" value="P:proteolysis"/>
    <property type="evidence" value="ECO:0007669"/>
    <property type="project" value="UniProtKB-KW"/>
</dbReference>
<dbReference type="InterPro" id="IPR022764">
    <property type="entry name" value="Peptidase_S54_rhomboid_dom"/>
</dbReference>
<keyword evidence="6 7" id="KW-0472">Membrane</keyword>